<sequence length="351" mass="40757">MGRLSIFTHAGRPFGQLEHGRMLSNEEYCAAHLYVLLNCPEIDPFIEIFDSHFRETIPNISDQQIEQMRERELANWLKDYVGRNEVDNCIYQIAQGPSRKVQSYKGYFVNGFKFHRHDYGRERKTLNSGVWVKGSCYNEYESDYYGLLNDVLELEYFGEKNKIILFKCEWFDTNRGVRVHPQHGLVEINVKLRLASSDPFILAQQAHQVCYIKYPKINKVRVDWCAVFKTKARSTYNIGPSMVNNNSNEQNSNDVAYQEDDVSRPQEIVPTTELDDPTMLLDSSSMVEVDVNELQQVQQPLEVVEDEDEDVEEEEEGEDEEEEEDTEESDDDLEVDGIDSDDDVNLEDDSE</sequence>
<accession>A0ACB7HI25</accession>
<protein>
    <submittedName>
        <fullName evidence="1">Uncharacterized protein</fullName>
    </submittedName>
</protein>
<keyword evidence="2" id="KW-1185">Reference proteome</keyword>
<dbReference type="Proteomes" id="UP000091857">
    <property type="component" value="Chromosome 6"/>
</dbReference>
<name>A0ACB7HI25_MANES</name>
<gene>
    <name evidence="1" type="ORF">MANES_06G021367v8</name>
</gene>
<reference evidence="2" key="1">
    <citation type="journal article" date="2016" name="Nat. Biotechnol.">
        <title>Sequencing wild and cultivated cassava and related species reveals extensive interspecific hybridization and genetic diversity.</title>
        <authorList>
            <person name="Bredeson J.V."/>
            <person name="Lyons J.B."/>
            <person name="Prochnik S.E."/>
            <person name="Wu G.A."/>
            <person name="Ha C.M."/>
            <person name="Edsinger-Gonzales E."/>
            <person name="Grimwood J."/>
            <person name="Schmutz J."/>
            <person name="Rabbi I.Y."/>
            <person name="Egesi C."/>
            <person name="Nauluvula P."/>
            <person name="Lebot V."/>
            <person name="Ndunguru J."/>
            <person name="Mkamilo G."/>
            <person name="Bart R.S."/>
            <person name="Setter T.L."/>
            <person name="Gleadow R.M."/>
            <person name="Kulakow P."/>
            <person name="Ferguson M.E."/>
            <person name="Rounsley S."/>
            <person name="Rokhsar D.S."/>
        </authorList>
    </citation>
    <scope>NUCLEOTIDE SEQUENCE [LARGE SCALE GENOMIC DNA]</scope>
    <source>
        <strain evidence="2">cv. AM560-2</strain>
    </source>
</reference>
<proteinExistence type="predicted"/>
<evidence type="ECO:0000313" key="2">
    <source>
        <dbReference type="Proteomes" id="UP000091857"/>
    </source>
</evidence>
<organism evidence="1 2">
    <name type="scientific">Manihot esculenta</name>
    <name type="common">Cassava</name>
    <name type="synonym">Jatropha manihot</name>
    <dbReference type="NCBI Taxonomy" id="3983"/>
    <lineage>
        <taxon>Eukaryota</taxon>
        <taxon>Viridiplantae</taxon>
        <taxon>Streptophyta</taxon>
        <taxon>Embryophyta</taxon>
        <taxon>Tracheophyta</taxon>
        <taxon>Spermatophyta</taxon>
        <taxon>Magnoliopsida</taxon>
        <taxon>eudicotyledons</taxon>
        <taxon>Gunneridae</taxon>
        <taxon>Pentapetalae</taxon>
        <taxon>rosids</taxon>
        <taxon>fabids</taxon>
        <taxon>Malpighiales</taxon>
        <taxon>Euphorbiaceae</taxon>
        <taxon>Crotonoideae</taxon>
        <taxon>Manihoteae</taxon>
        <taxon>Manihot</taxon>
    </lineage>
</organism>
<comment type="caution">
    <text evidence="1">The sequence shown here is derived from an EMBL/GenBank/DDBJ whole genome shotgun (WGS) entry which is preliminary data.</text>
</comment>
<evidence type="ECO:0000313" key="1">
    <source>
        <dbReference type="EMBL" id="KAG8651786.1"/>
    </source>
</evidence>
<dbReference type="EMBL" id="CM004392">
    <property type="protein sequence ID" value="KAG8651786.1"/>
    <property type="molecule type" value="Genomic_DNA"/>
</dbReference>